<feature type="non-terminal residue" evidence="1">
    <location>
        <position position="1"/>
    </location>
</feature>
<evidence type="ECO:0000313" key="1">
    <source>
        <dbReference type="EMBL" id="MCI4382179.1"/>
    </source>
</evidence>
<protein>
    <submittedName>
        <fullName evidence="1">Uncharacterized protein</fullName>
    </submittedName>
</protein>
<comment type="caution">
    <text evidence="1">The sequence shown here is derived from an EMBL/GenBank/DDBJ whole genome shotgun (WGS) entry which is preliminary data.</text>
</comment>
<accession>A0ACC5WSU6</accession>
<dbReference type="Proteomes" id="UP000829447">
    <property type="component" value="Linkage Group LG9"/>
</dbReference>
<keyword evidence="2" id="KW-1185">Reference proteome</keyword>
<proteinExistence type="predicted"/>
<evidence type="ECO:0000313" key="2">
    <source>
        <dbReference type="Proteomes" id="UP000829447"/>
    </source>
</evidence>
<organism evidence="1 2">
    <name type="scientific">Pangasianodon gigas</name>
    <name type="common">Mekong giant catfish</name>
    <name type="synonym">Pangasius gigas</name>
    <dbReference type="NCBI Taxonomy" id="30993"/>
    <lineage>
        <taxon>Eukaryota</taxon>
        <taxon>Metazoa</taxon>
        <taxon>Chordata</taxon>
        <taxon>Craniata</taxon>
        <taxon>Vertebrata</taxon>
        <taxon>Euteleostomi</taxon>
        <taxon>Actinopterygii</taxon>
        <taxon>Neopterygii</taxon>
        <taxon>Teleostei</taxon>
        <taxon>Ostariophysi</taxon>
        <taxon>Siluriformes</taxon>
        <taxon>Pangasiidae</taxon>
        <taxon>Pangasianodon</taxon>
    </lineage>
</organism>
<gene>
    <name evidence="1" type="ORF">PGIGA_G00260770</name>
</gene>
<reference evidence="1 2" key="1">
    <citation type="journal article" date="2022" name="bioRxiv">
        <title>An ancient truncated duplication of the anti-Mullerian hormone receptor type 2 gene is a potential conserved master sex determinant in the Pangasiidae catfish family.</title>
        <authorList>
            <person name="Wen M."/>
            <person name="Pan Q."/>
            <person name="Jouanno E."/>
            <person name="Montfort J."/>
            <person name="Zahm M."/>
            <person name="Cabau C."/>
            <person name="Klopp C."/>
            <person name="Iampietro C."/>
            <person name="Roques C."/>
            <person name="Bouchez O."/>
            <person name="Castinel A."/>
            <person name="Donnadieu C."/>
            <person name="Parrinello H."/>
            <person name="Poncet C."/>
            <person name="Belmonte E."/>
            <person name="Gautier V."/>
            <person name="Avarre J.-C."/>
            <person name="Dugue R."/>
            <person name="Gustiano R."/>
            <person name="Ha T.T.T."/>
            <person name="Campet M."/>
            <person name="Sriphairoj K."/>
            <person name="Ribolli J."/>
            <person name="de Almeida F.L."/>
            <person name="Desvignes T."/>
            <person name="Postlethwait J.H."/>
            <person name="Bucao C.F."/>
            <person name="Robinson-Rechavi M."/>
            <person name="Bobe J."/>
            <person name="Herpin A."/>
            <person name="Guiguen Y."/>
        </authorList>
    </citation>
    <scope>NUCLEOTIDE SEQUENCE [LARGE SCALE GENOMIC DNA]</scope>
    <source>
        <strain evidence="1">YG-Dec2019</strain>
    </source>
</reference>
<dbReference type="EMBL" id="CM040462">
    <property type="protein sequence ID" value="MCI4382179.1"/>
    <property type="molecule type" value="Genomic_DNA"/>
</dbReference>
<sequence length="65" mass="7427">CVYLSISSVQCGFFSPAESSFTPEFCSLLILRSSSLRLEEFELRTEDRTLQLSSVRLHSHSLEEK</sequence>
<name>A0ACC5WSU6_PANGG</name>